<evidence type="ECO:0000259" key="1">
    <source>
        <dbReference type="Pfam" id="PF12705"/>
    </source>
</evidence>
<dbReference type="Gene3D" id="3.90.320.10">
    <property type="match status" value="1"/>
</dbReference>
<dbReference type="AlphaFoldDB" id="A0A1G2KUB0"/>
<comment type="caution">
    <text evidence="2">The sequence shown here is derived from an EMBL/GenBank/DDBJ whole genome shotgun (WGS) entry which is preliminary data.</text>
</comment>
<feature type="domain" description="PD-(D/E)XK endonuclease-like" evidence="1">
    <location>
        <begin position="3"/>
        <end position="250"/>
    </location>
</feature>
<protein>
    <recommendedName>
        <fullName evidence="1">PD-(D/E)XK endonuclease-like domain-containing protein</fullName>
    </recommendedName>
</protein>
<dbReference type="Proteomes" id="UP000177811">
    <property type="component" value="Unassembled WGS sequence"/>
</dbReference>
<organism evidence="2 3">
    <name type="scientific">Candidatus Sungbacteria bacterium RIFCSPHIGHO2_02_FULL_51_29</name>
    <dbReference type="NCBI Taxonomy" id="1802273"/>
    <lineage>
        <taxon>Bacteria</taxon>
        <taxon>Candidatus Sungiibacteriota</taxon>
    </lineage>
</organism>
<name>A0A1G2KUB0_9BACT</name>
<reference evidence="2 3" key="1">
    <citation type="journal article" date="2016" name="Nat. Commun.">
        <title>Thousands of microbial genomes shed light on interconnected biogeochemical processes in an aquifer system.</title>
        <authorList>
            <person name="Anantharaman K."/>
            <person name="Brown C.T."/>
            <person name="Hug L.A."/>
            <person name="Sharon I."/>
            <person name="Castelle C.J."/>
            <person name="Probst A.J."/>
            <person name="Thomas B.C."/>
            <person name="Singh A."/>
            <person name="Wilkins M.J."/>
            <person name="Karaoz U."/>
            <person name="Brodie E.L."/>
            <person name="Williams K.H."/>
            <person name="Hubbard S.S."/>
            <person name="Banfield J.F."/>
        </authorList>
    </citation>
    <scope>NUCLEOTIDE SEQUENCE [LARGE SCALE GENOMIC DNA]</scope>
</reference>
<dbReference type="SUPFAM" id="SSF52980">
    <property type="entry name" value="Restriction endonuclease-like"/>
    <property type="match status" value="1"/>
</dbReference>
<accession>A0A1G2KUB0</accession>
<evidence type="ECO:0000313" key="3">
    <source>
        <dbReference type="Proteomes" id="UP000177811"/>
    </source>
</evidence>
<dbReference type="InterPro" id="IPR011604">
    <property type="entry name" value="PDDEXK-like_dom_sf"/>
</dbReference>
<dbReference type="Pfam" id="PF12705">
    <property type="entry name" value="PDDEXK_1"/>
    <property type="match status" value="1"/>
</dbReference>
<gene>
    <name evidence="2" type="ORF">A3C16_00760</name>
</gene>
<sequence length="395" mass="46176">MRTSFSALETYKQCPQKYKFHEIDKIRQKKSKEAVFGTHIHATLKYMFVSDPLFPTLDQVLEYYRAHFPSREQGVFKTDEEHRIFFDDGTRMLKQFYGKNAPWNYSVLDLESRFEIPLTDAERNETHVLAGTIDRIDKLPNGTYEIIDYKTAKRMPAQSAVDENLQLSLYALGIQKKWPHIKPEQLKVSLYFLKHGEKLSSTRSVDALARVESSAVATIAEIRDTLEKNELFEPIVSPLCDYCSYKPICPMWRHLYRKKDLSPAEDIQPILTEYLELKKNEKKNKKRLSELQAEMKLFMEQQDVMRIFGEEGAVTRSVQKRHVYLFEKIREILEPLGEWEKILAADEKKLKALMKKLPPAVQEQVEKLGIQEREFSLLKATFKKIQDPEANSSTD</sequence>
<evidence type="ECO:0000313" key="2">
    <source>
        <dbReference type="EMBL" id="OHA02202.1"/>
    </source>
</evidence>
<dbReference type="EMBL" id="MHQL01000042">
    <property type="protein sequence ID" value="OHA02202.1"/>
    <property type="molecule type" value="Genomic_DNA"/>
</dbReference>
<dbReference type="InterPro" id="IPR011335">
    <property type="entry name" value="Restrct_endonuc-II-like"/>
</dbReference>
<dbReference type="InterPro" id="IPR038726">
    <property type="entry name" value="PDDEXK_AddAB-type"/>
</dbReference>
<proteinExistence type="predicted"/>